<dbReference type="AlphaFoldDB" id="A0A967DZF7"/>
<evidence type="ECO:0000256" key="1">
    <source>
        <dbReference type="SAM" id="Phobius"/>
    </source>
</evidence>
<accession>A0A967DZF7</accession>
<keyword evidence="1" id="KW-1133">Transmembrane helix</keyword>
<dbReference type="Pfam" id="PF07332">
    <property type="entry name" value="Phage_holin_3_6"/>
    <property type="match status" value="1"/>
</dbReference>
<name>A0A967DZF7_9FLAO</name>
<dbReference type="EMBL" id="JAANAS010000038">
    <property type="protein sequence ID" value="NGZ89452.1"/>
    <property type="molecule type" value="Genomic_DNA"/>
</dbReference>
<keyword evidence="1" id="KW-0472">Membrane</keyword>
<sequence length="123" mass="13956">MPFKLQDHVEHLTEDSKNYLEALVEYYKLDAYKKSAKASSALLRFIVVSGVFLLFFGFLSVGVAILLGDLLNQLYLGFFIVAAFNLLLVLFFATKGRKLIDRFVLTVFGEIFSSTEEENTNEN</sequence>
<comment type="caution">
    <text evidence="2">The sequence shown here is derived from an EMBL/GenBank/DDBJ whole genome shotgun (WGS) entry which is preliminary data.</text>
</comment>
<feature type="transmembrane region" description="Helical" evidence="1">
    <location>
        <begin position="42"/>
        <end position="68"/>
    </location>
</feature>
<gene>
    <name evidence="2" type="ORF">G7034_04205</name>
</gene>
<keyword evidence="3" id="KW-1185">Reference proteome</keyword>
<dbReference type="RefSeq" id="WP_166399719.1">
    <property type="nucleotide sequence ID" value="NZ_JAANAS010000038.1"/>
</dbReference>
<organism evidence="2 3">
    <name type="scientific">Psychroflexus maritimus</name>
    <dbReference type="NCBI Taxonomy" id="2714865"/>
    <lineage>
        <taxon>Bacteria</taxon>
        <taxon>Pseudomonadati</taxon>
        <taxon>Bacteroidota</taxon>
        <taxon>Flavobacteriia</taxon>
        <taxon>Flavobacteriales</taxon>
        <taxon>Flavobacteriaceae</taxon>
        <taxon>Psychroflexus</taxon>
    </lineage>
</organism>
<dbReference type="Proteomes" id="UP000643701">
    <property type="component" value="Unassembled WGS sequence"/>
</dbReference>
<proteinExistence type="predicted"/>
<evidence type="ECO:0000313" key="2">
    <source>
        <dbReference type="EMBL" id="NGZ89452.1"/>
    </source>
</evidence>
<feature type="transmembrane region" description="Helical" evidence="1">
    <location>
        <begin position="74"/>
        <end position="93"/>
    </location>
</feature>
<keyword evidence="1" id="KW-0812">Transmembrane</keyword>
<reference evidence="2" key="1">
    <citation type="submission" date="2020-03" db="EMBL/GenBank/DDBJ databases">
        <title>Psychroflexus Maritimus sp. nov., isolate from marine sediment.</title>
        <authorList>
            <person name="Zhong Y.-L."/>
        </authorList>
    </citation>
    <scope>NUCLEOTIDE SEQUENCE</scope>
    <source>
        <strain evidence="2">C1</strain>
    </source>
</reference>
<dbReference type="InterPro" id="IPR009937">
    <property type="entry name" value="Phage_holin_3_6"/>
</dbReference>
<evidence type="ECO:0000313" key="3">
    <source>
        <dbReference type="Proteomes" id="UP000643701"/>
    </source>
</evidence>
<protein>
    <submittedName>
        <fullName evidence="2">Phage holin family protein</fullName>
    </submittedName>
</protein>